<gene>
    <name evidence="1" type="ORF">S23_58540</name>
</gene>
<evidence type="ECO:0000313" key="1">
    <source>
        <dbReference type="EMBL" id="BAL79044.1"/>
    </source>
</evidence>
<dbReference type="EMBL" id="AP012279">
    <property type="protein sequence ID" value="BAL79044.1"/>
    <property type="molecule type" value="Genomic_DNA"/>
</dbReference>
<organism evidence="1 2">
    <name type="scientific">Bradyrhizobium cosmicum</name>
    <dbReference type="NCBI Taxonomy" id="1404864"/>
    <lineage>
        <taxon>Bacteria</taxon>
        <taxon>Pseudomonadati</taxon>
        <taxon>Pseudomonadota</taxon>
        <taxon>Alphaproteobacteria</taxon>
        <taxon>Hyphomicrobiales</taxon>
        <taxon>Nitrobacteraceae</taxon>
        <taxon>Bradyrhizobium</taxon>
    </lineage>
</organism>
<keyword evidence="2" id="KW-1185">Reference proteome</keyword>
<name>A0AAI8QF24_9BRAD</name>
<dbReference type="AlphaFoldDB" id="A0AAI8QF24"/>
<dbReference type="Proteomes" id="UP000007886">
    <property type="component" value="Chromosome"/>
</dbReference>
<sequence length="80" mass="8442">MPGTRSSAATKCISEVPGLEKQMSTPPLTIVRTRLSAPFIPKLLQPAISNDPSDQSLFARAVKAIGGIAALPRAAMHRFG</sequence>
<reference evidence="1 2" key="1">
    <citation type="journal article" date="2012" name="Microbes Environ.">
        <title>Complete genome sequence of Bradyrhizobium sp. S23321: insights into symbiosis evolution in soil oligotrophs.</title>
        <authorList>
            <person name="Okubo T."/>
            <person name="Tsukui T."/>
            <person name="Maita H."/>
            <person name="Okamoto S."/>
            <person name="Oshima K."/>
            <person name="Fujisawa T."/>
            <person name="Saito A."/>
            <person name="Futamata H."/>
            <person name="Hattori R."/>
            <person name="Shimomura Y."/>
            <person name="Haruta S."/>
            <person name="Morimoto S."/>
            <person name="Wang Y."/>
            <person name="Sakai Y."/>
            <person name="Hattori M."/>
            <person name="Aizawa S."/>
            <person name="Nagashima K.V.P."/>
            <person name="Masuda S."/>
            <person name="Hattori T."/>
            <person name="Yamashita A."/>
            <person name="Bao Z."/>
            <person name="Hayatsu M."/>
            <person name="Kajiya-Kanegae H."/>
            <person name="Yoshinaga I."/>
            <person name="Sakamoto K."/>
            <person name="Toyota K."/>
            <person name="Nakao M."/>
            <person name="Kohara M."/>
            <person name="Anda M."/>
            <person name="Niwa R."/>
            <person name="Jung-Hwan P."/>
            <person name="Sameshima-Saito R."/>
            <person name="Tokuda S."/>
            <person name="Yamamoto S."/>
            <person name="Yamamoto S."/>
            <person name="Yokoyama T."/>
            <person name="Akutsu T."/>
            <person name="Nakamura Y."/>
            <person name="Nakahira-Yanaka Y."/>
            <person name="Takada Hoshino Y."/>
            <person name="Hirakawa H."/>
            <person name="Mitsui H."/>
            <person name="Terasawa K."/>
            <person name="Itakura M."/>
            <person name="Sato S."/>
            <person name="Ikeda-Ohtsubo W."/>
            <person name="Sakakura N."/>
            <person name="Kaminuma E."/>
            <person name="Minamisawa K."/>
        </authorList>
    </citation>
    <scope>NUCLEOTIDE SEQUENCE [LARGE SCALE GENOMIC DNA]</scope>
    <source>
        <strain evidence="1 2">S23321</strain>
    </source>
</reference>
<protein>
    <submittedName>
        <fullName evidence="1">Uncharacterized protein</fullName>
    </submittedName>
</protein>
<accession>A0AAI8QF24</accession>
<proteinExistence type="predicted"/>
<dbReference type="KEGG" id="brs:S23_58540"/>
<evidence type="ECO:0000313" key="2">
    <source>
        <dbReference type="Proteomes" id="UP000007886"/>
    </source>
</evidence>